<feature type="non-terminal residue" evidence="1">
    <location>
        <position position="74"/>
    </location>
</feature>
<protein>
    <submittedName>
        <fullName evidence="1">Uncharacterized protein</fullName>
    </submittedName>
</protein>
<sequence>MQKYFVKLRGIPLNVIEDPLLGVPIWPRPWQTSVIQASCVLLFTCHSIFPYPVSDNFMGGCHLTKLESCRLPVL</sequence>
<dbReference type="EMBL" id="CM055729">
    <property type="protein sequence ID" value="KAJ8015027.1"/>
    <property type="molecule type" value="Genomic_DNA"/>
</dbReference>
<name>A0ACC2HGZ6_DALPE</name>
<accession>A0ACC2HGZ6</accession>
<comment type="caution">
    <text evidence="1">The sequence shown here is derived from an EMBL/GenBank/DDBJ whole genome shotgun (WGS) entry which is preliminary data.</text>
</comment>
<evidence type="ECO:0000313" key="2">
    <source>
        <dbReference type="Proteomes" id="UP001157502"/>
    </source>
</evidence>
<evidence type="ECO:0000313" key="1">
    <source>
        <dbReference type="EMBL" id="KAJ8015027.1"/>
    </source>
</evidence>
<dbReference type="Proteomes" id="UP001157502">
    <property type="component" value="Chromosome 2"/>
</dbReference>
<reference evidence="1" key="1">
    <citation type="submission" date="2021-05" db="EMBL/GenBank/DDBJ databases">
        <authorList>
            <person name="Pan Q."/>
            <person name="Jouanno E."/>
            <person name="Zahm M."/>
            <person name="Klopp C."/>
            <person name="Cabau C."/>
            <person name="Louis A."/>
            <person name="Berthelot C."/>
            <person name="Parey E."/>
            <person name="Roest Crollius H."/>
            <person name="Montfort J."/>
            <person name="Robinson-Rechavi M."/>
            <person name="Bouchez O."/>
            <person name="Lampietro C."/>
            <person name="Lopez Roques C."/>
            <person name="Donnadieu C."/>
            <person name="Postlethwait J."/>
            <person name="Bobe J."/>
            <person name="Dillon D."/>
            <person name="Chandos A."/>
            <person name="von Hippel F."/>
            <person name="Guiguen Y."/>
        </authorList>
    </citation>
    <scope>NUCLEOTIDE SEQUENCE</scope>
    <source>
        <strain evidence="1">YG-Jan2019</strain>
    </source>
</reference>
<keyword evidence="2" id="KW-1185">Reference proteome</keyword>
<proteinExistence type="predicted"/>
<gene>
    <name evidence="1" type="ORF">DPEC_G00021880</name>
</gene>
<organism evidence="1 2">
    <name type="scientific">Dallia pectoralis</name>
    <name type="common">Alaska blackfish</name>
    <dbReference type="NCBI Taxonomy" id="75939"/>
    <lineage>
        <taxon>Eukaryota</taxon>
        <taxon>Metazoa</taxon>
        <taxon>Chordata</taxon>
        <taxon>Craniata</taxon>
        <taxon>Vertebrata</taxon>
        <taxon>Euteleostomi</taxon>
        <taxon>Actinopterygii</taxon>
        <taxon>Neopterygii</taxon>
        <taxon>Teleostei</taxon>
        <taxon>Protacanthopterygii</taxon>
        <taxon>Esociformes</taxon>
        <taxon>Umbridae</taxon>
        <taxon>Dallia</taxon>
    </lineage>
</organism>